<dbReference type="Pfam" id="PF03184">
    <property type="entry name" value="DDE_1"/>
    <property type="match status" value="1"/>
</dbReference>
<dbReference type="AlphaFoldDB" id="A0AAV7JE71"/>
<dbReference type="PANTHER" id="PTHR19303">
    <property type="entry name" value="TRANSPOSON"/>
    <property type="match status" value="1"/>
</dbReference>
<evidence type="ECO:0000256" key="2">
    <source>
        <dbReference type="SAM" id="MobiDB-lite"/>
    </source>
</evidence>
<feature type="domain" description="HTH CENPB-type" evidence="3">
    <location>
        <begin position="101"/>
        <end position="174"/>
    </location>
</feature>
<dbReference type="InterPro" id="IPR006600">
    <property type="entry name" value="HTH_CenpB_DNA-bd_dom"/>
</dbReference>
<dbReference type="InterPro" id="IPR004875">
    <property type="entry name" value="DDE_SF_endonuclease_dom"/>
</dbReference>
<organism evidence="4 5">
    <name type="scientific">Oopsacas minuta</name>
    <dbReference type="NCBI Taxonomy" id="111878"/>
    <lineage>
        <taxon>Eukaryota</taxon>
        <taxon>Metazoa</taxon>
        <taxon>Porifera</taxon>
        <taxon>Hexactinellida</taxon>
        <taxon>Hexasterophora</taxon>
        <taxon>Lyssacinosida</taxon>
        <taxon>Leucopsacidae</taxon>
        <taxon>Oopsacas</taxon>
    </lineage>
</organism>
<dbReference type="SMART" id="SM00674">
    <property type="entry name" value="CENPB"/>
    <property type="match status" value="1"/>
</dbReference>
<evidence type="ECO:0000256" key="1">
    <source>
        <dbReference type="ARBA" id="ARBA00023125"/>
    </source>
</evidence>
<dbReference type="PANTHER" id="PTHR19303:SF73">
    <property type="entry name" value="PROTEIN PDC2"/>
    <property type="match status" value="1"/>
</dbReference>
<evidence type="ECO:0000313" key="5">
    <source>
        <dbReference type="Proteomes" id="UP001165289"/>
    </source>
</evidence>
<reference evidence="4 5" key="1">
    <citation type="journal article" date="2023" name="BMC Biol.">
        <title>The compact genome of the sponge Oopsacas minuta (Hexactinellida) is lacking key metazoan core genes.</title>
        <authorList>
            <person name="Santini S."/>
            <person name="Schenkelaars Q."/>
            <person name="Jourda C."/>
            <person name="Duchesne M."/>
            <person name="Belahbib H."/>
            <person name="Rocher C."/>
            <person name="Selva M."/>
            <person name="Riesgo A."/>
            <person name="Vervoort M."/>
            <person name="Leys S.P."/>
            <person name="Kodjabachian L."/>
            <person name="Le Bivic A."/>
            <person name="Borchiellini C."/>
            <person name="Claverie J.M."/>
            <person name="Renard E."/>
        </authorList>
    </citation>
    <scope>NUCLEOTIDE SEQUENCE [LARGE SCALE GENOMIC DNA]</scope>
    <source>
        <strain evidence="4">SPO-2</strain>
    </source>
</reference>
<feature type="region of interest" description="Disordered" evidence="2">
    <location>
        <begin position="537"/>
        <end position="574"/>
    </location>
</feature>
<dbReference type="InterPro" id="IPR050863">
    <property type="entry name" value="CenT-Element_Derived"/>
</dbReference>
<feature type="region of interest" description="Disordered" evidence="2">
    <location>
        <begin position="467"/>
        <end position="486"/>
    </location>
</feature>
<protein>
    <recommendedName>
        <fullName evidence="3">HTH CENPB-type domain-containing protein</fullName>
    </recommendedName>
</protein>
<dbReference type="Gene3D" id="1.10.10.60">
    <property type="entry name" value="Homeodomain-like"/>
    <property type="match status" value="1"/>
</dbReference>
<name>A0AAV7JE71_9METZ</name>
<dbReference type="Pfam" id="PF03221">
    <property type="entry name" value="HTH_Tnp_Tc5"/>
    <property type="match status" value="1"/>
</dbReference>
<dbReference type="GO" id="GO:0005634">
    <property type="term" value="C:nucleus"/>
    <property type="evidence" value="ECO:0007669"/>
    <property type="project" value="TreeGrafter"/>
</dbReference>
<accession>A0AAV7JE71</accession>
<dbReference type="GO" id="GO:0003677">
    <property type="term" value="F:DNA binding"/>
    <property type="evidence" value="ECO:0007669"/>
    <property type="project" value="UniProtKB-KW"/>
</dbReference>
<dbReference type="Proteomes" id="UP001165289">
    <property type="component" value="Unassembled WGS sequence"/>
</dbReference>
<dbReference type="SUPFAM" id="SSF46689">
    <property type="entry name" value="Homeodomain-like"/>
    <property type="match status" value="1"/>
</dbReference>
<evidence type="ECO:0000313" key="4">
    <source>
        <dbReference type="EMBL" id="KAI6646841.1"/>
    </source>
</evidence>
<keyword evidence="1" id="KW-0238">DNA-binding</keyword>
<sequence>MAPGRKQPIHLRGASTRKGKKYTTAQLAAKKQRVELTLKQKCDVIDQALKSGFQPNSVESTLVRVNQTMLAKQYNVTVKTINRVLWSAKKLKQQLLTTSGDLRRNREIKYRAIEEKVVAFVSLLRNRRKPMPISLSIIKVYAEQVAKSLGEHEFKASNGWWQKLMKRNSIGKSVRLHGEAGDVNPEDIKERIQEIKKMLEEYGPELIYNWDETGLYFRLIPSATYTAPNEQRRRTRGTKAQKAKDRVTLITCTNAIGTHKIPLAMIGKAAQPRCFRTCPSPLPYNSQKNAWNDHVLTKWWFHDVFLPAIRKRTSRPVILIADNFGSHDETDAALQDPQVKWVLLPPNCTSVHQPMDQGIIAALKRKYKSNMLHSMVKNLERYDELRAIGASITAEVRGLNHAYPPNLLDAATIAHEVWESMNQSTLLNCWLKADILPTCHVEGLETYRRPLSLPAVEELSSLLQHATISSQPSSQDDNDQPPPAIGREHFIGEFVALQWQAKNDPAGLVDVLNDWFDIEDGDLVKQDEVQMALEREDVQPTAGNDGATETSMEIDPSSVDIPPDPLSADDDSDSEVQPLTRMEALNSVNITEGIEMVEKVIQIMSSLDEDEATYMLTRVYRKCLDLKAEKKDLNSKQTVLREYFVPQLDTSCDV</sequence>
<evidence type="ECO:0000259" key="3">
    <source>
        <dbReference type="PROSITE" id="PS51253"/>
    </source>
</evidence>
<dbReference type="PROSITE" id="PS51253">
    <property type="entry name" value="HTH_CENPB"/>
    <property type="match status" value="1"/>
</dbReference>
<dbReference type="EMBL" id="JAKMXF010000352">
    <property type="protein sequence ID" value="KAI6646841.1"/>
    <property type="molecule type" value="Genomic_DNA"/>
</dbReference>
<gene>
    <name evidence="4" type="ORF">LOD99_9170</name>
</gene>
<keyword evidence="5" id="KW-1185">Reference proteome</keyword>
<dbReference type="InterPro" id="IPR009057">
    <property type="entry name" value="Homeodomain-like_sf"/>
</dbReference>
<comment type="caution">
    <text evidence="4">The sequence shown here is derived from an EMBL/GenBank/DDBJ whole genome shotgun (WGS) entry which is preliminary data.</text>
</comment>
<proteinExistence type="predicted"/>